<name>A0ABQ5CUM1_9ASTR</name>
<reference evidence="2" key="1">
    <citation type="journal article" date="2022" name="Int. J. Mol. Sci.">
        <title>Draft Genome of Tanacetum Coccineum: Genomic Comparison of Closely Related Tanacetum-Family Plants.</title>
        <authorList>
            <person name="Yamashiro T."/>
            <person name="Shiraishi A."/>
            <person name="Nakayama K."/>
            <person name="Satake H."/>
        </authorList>
    </citation>
    <scope>NUCLEOTIDE SEQUENCE</scope>
</reference>
<gene>
    <name evidence="2" type="ORF">Tco_0910467</name>
</gene>
<feature type="coiled-coil region" evidence="1">
    <location>
        <begin position="432"/>
        <end position="466"/>
    </location>
</feature>
<evidence type="ECO:0000256" key="1">
    <source>
        <dbReference type="SAM" id="Coils"/>
    </source>
</evidence>
<protein>
    <submittedName>
        <fullName evidence="2">Uncharacterized protein</fullName>
    </submittedName>
</protein>
<keyword evidence="3" id="KW-1185">Reference proteome</keyword>
<accession>A0ABQ5CUM1</accession>
<comment type="caution">
    <text evidence="2">The sequence shown here is derived from an EMBL/GenBank/DDBJ whole genome shotgun (WGS) entry which is preliminary data.</text>
</comment>
<evidence type="ECO:0000313" key="2">
    <source>
        <dbReference type="EMBL" id="GJT30192.1"/>
    </source>
</evidence>
<evidence type="ECO:0000313" key="3">
    <source>
        <dbReference type="Proteomes" id="UP001151760"/>
    </source>
</evidence>
<organism evidence="2 3">
    <name type="scientific">Tanacetum coccineum</name>
    <dbReference type="NCBI Taxonomy" id="301880"/>
    <lineage>
        <taxon>Eukaryota</taxon>
        <taxon>Viridiplantae</taxon>
        <taxon>Streptophyta</taxon>
        <taxon>Embryophyta</taxon>
        <taxon>Tracheophyta</taxon>
        <taxon>Spermatophyta</taxon>
        <taxon>Magnoliopsida</taxon>
        <taxon>eudicotyledons</taxon>
        <taxon>Gunneridae</taxon>
        <taxon>Pentapetalae</taxon>
        <taxon>asterids</taxon>
        <taxon>campanulids</taxon>
        <taxon>Asterales</taxon>
        <taxon>Asteraceae</taxon>
        <taxon>Asteroideae</taxon>
        <taxon>Anthemideae</taxon>
        <taxon>Anthemidinae</taxon>
        <taxon>Tanacetum</taxon>
    </lineage>
</organism>
<dbReference type="Proteomes" id="UP001151760">
    <property type="component" value="Unassembled WGS sequence"/>
</dbReference>
<keyword evidence="1" id="KW-0175">Coiled coil</keyword>
<sequence>MCLNLWSYKVVRHRYSNPMILPEPEGSTQGYPLVSVEVLREHAEYDESNTYVLERFNTTAGNPVNEILLKLNLPDHRPILTDSKVTPTKHGRMTKPYSSLGFIANCFIADSHKDGHGDFRYSDTVHPSKSNEVLKLKNIKKDASLKLFKLTNQERYEHVGPKVTSSQDGKVYKMGKRDYAWLMISRSSRSPQQDFDARGDYDDDYQGDTFQNDAEDTLTSAMMLLSRAITQRYSTPTNNCLRSSSNTRNQAVVQADRVDIQSKNVGNDGRNARRSFNAQEESVEGSNIQKRLGMYKELFELLHQEMLQMFSATIAVQKVTMLGIVQSKEFGILSTSWSKCCLQRRTEAEVVLSNEQNDFLIAAQMEEIEELSVNICMMAKFQPANIDSDEGPSYDSAFISELMMEAFEHDKNAHDSYDNGLEQLARSAYKEAEKQQILAQKVKQQNVELTKQLEQYKKRVRVFETNNANKTNFHKEFIEADHRAKRIETEFQTQFIHDRDKIRALEKERDDLQLNVSIQRKQILELKSAQTSLKCKLNANEDKYLDDVMNLEAKQKKNENVVMKMSNYLQALFMLGPKPLSVYDPQLKRGLGYENHPYDALLKQSDFLS</sequence>
<reference evidence="2" key="2">
    <citation type="submission" date="2022-01" db="EMBL/GenBank/DDBJ databases">
        <authorList>
            <person name="Yamashiro T."/>
            <person name="Shiraishi A."/>
            <person name="Satake H."/>
            <person name="Nakayama K."/>
        </authorList>
    </citation>
    <scope>NUCLEOTIDE SEQUENCE</scope>
</reference>
<dbReference type="EMBL" id="BQNB010014604">
    <property type="protein sequence ID" value="GJT30192.1"/>
    <property type="molecule type" value="Genomic_DNA"/>
</dbReference>
<proteinExistence type="predicted"/>